<evidence type="ECO:0000313" key="3">
    <source>
        <dbReference type="EMBL" id="CAI36711.1"/>
    </source>
</evidence>
<protein>
    <submittedName>
        <fullName evidence="3">Putative membrane protein</fullName>
    </submittedName>
</protein>
<dbReference type="STRING" id="306537.jk0552"/>
<feature type="transmembrane region" description="Helical" evidence="2">
    <location>
        <begin position="45"/>
        <end position="65"/>
    </location>
</feature>
<reference evidence="3 4" key="1">
    <citation type="journal article" date="2005" name="J. Bacteriol.">
        <title>Complete genome sequence and analysis of the multiresistant nosocomial pathogen Corynebacterium jeikeium K411, a lipid-requiring bacterium of the human skin flora.</title>
        <authorList>
            <person name="Tauch A."/>
            <person name="Kaiser O."/>
            <person name="Hain T."/>
            <person name="Goesmann A."/>
            <person name="Weisshaar B."/>
            <person name="Albersmeier A."/>
            <person name="Bekel T."/>
            <person name="Bischoff N."/>
            <person name="Brune I."/>
            <person name="Chakraborty T."/>
            <person name="Kalinowski J."/>
            <person name="Meyer F."/>
            <person name="Rupp O."/>
            <person name="Schneiker S."/>
            <person name="Viehoever P."/>
            <person name="Puehler A."/>
        </authorList>
    </citation>
    <scope>NUCLEOTIDE SEQUENCE [LARGE SCALE GENOMIC DNA]</scope>
    <source>
        <strain evidence="3 4">K411</strain>
    </source>
</reference>
<organism evidence="3 4">
    <name type="scientific">Corynebacterium jeikeium (strain K411)</name>
    <dbReference type="NCBI Taxonomy" id="306537"/>
    <lineage>
        <taxon>Bacteria</taxon>
        <taxon>Bacillati</taxon>
        <taxon>Actinomycetota</taxon>
        <taxon>Actinomycetes</taxon>
        <taxon>Mycobacteriales</taxon>
        <taxon>Corynebacteriaceae</taxon>
        <taxon>Corynebacterium</taxon>
    </lineage>
</organism>
<dbReference type="HOGENOM" id="CLU_125367_0_0_11"/>
<keyword evidence="2" id="KW-1133">Transmembrane helix</keyword>
<gene>
    <name evidence="3" type="ordered locus">jk0552</name>
</gene>
<dbReference type="AlphaFoldDB" id="Q4JWU6"/>
<sequence length="171" mass="18377">MAQNPHIRIRSGEGSGHSGHSGQSEYGPLGPGQAPANDPLKGLRGVMAGTHIMEAIVILLVLTVITRVDGGASATTFNMVYVIGLGAAMIVAAFLQKVRWADWLNIALQVLAVAGFIVHPAMGAMGVIFALCWWYIYHLRSNLMRRMARGLLPSQHLDEEGNVRRPATPAD</sequence>
<dbReference type="InterPro" id="IPR025327">
    <property type="entry name" value="DUF4233"/>
</dbReference>
<evidence type="ECO:0000313" key="4">
    <source>
        <dbReference type="Proteomes" id="UP000000545"/>
    </source>
</evidence>
<keyword evidence="2" id="KW-0812">Transmembrane</keyword>
<feature type="transmembrane region" description="Helical" evidence="2">
    <location>
        <begin position="77"/>
        <end position="95"/>
    </location>
</feature>
<name>Q4JWU6_CORJK</name>
<accession>Q4JWU6</accession>
<evidence type="ECO:0000256" key="2">
    <source>
        <dbReference type="SAM" id="Phobius"/>
    </source>
</evidence>
<dbReference type="OrthoDB" id="4773077at2"/>
<feature type="region of interest" description="Disordered" evidence="1">
    <location>
        <begin position="1"/>
        <end position="31"/>
    </location>
</feature>
<keyword evidence="4" id="KW-1185">Reference proteome</keyword>
<dbReference type="PATRIC" id="fig|306537.10.peg.564"/>
<feature type="transmembrane region" description="Helical" evidence="2">
    <location>
        <begin position="107"/>
        <end position="137"/>
    </location>
</feature>
<proteinExistence type="predicted"/>
<evidence type="ECO:0000256" key="1">
    <source>
        <dbReference type="SAM" id="MobiDB-lite"/>
    </source>
</evidence>
<dbReference type="Proteomes" id="UP000000545">
    <property type="component" value="Chromosome"/>
</dbReference>
<dbReference type="eggNOG" id="ENOG5032TW9">
    <property type="taxonomic scope" value="Bacteria"/>
</dbReference>
<keyword evidence="2" id="KW-0472">Membrane</keyword>
<dbReference type="Pfam" id="PF14017">
    <property type="entry name" value="DUF4233"/>
    <property type="match status" value="1"/>
</dbReference>
<dbReference type="KEGG" id="cjk:jk0552"/>
<dbReference type="EMBL" id="CR931997">
    <property type="protein sequence ID" value="CAI36711.1"/>
    <property type="molecule type" value="Genomic_DNA"/>
</dbReference>